<gene>
    <name evidence="1" type="ORF">UU93_C0011G0017</name>
</gene>
<dbReference type="Pfam" id="PF12686">
    <property type="entry name" value="DUF3800"/>
    <property type="match status" value="1"/>
</dbReference>
<dbReference type="AlphaFoldDB" id="A0A0G1AD64"/>
<evidence type="ECO:0000313" key="1">
    <source>
        <dbReference type="EMBL" id="KKS32056.1"/>
    </source>
</evidence>
<dbReference type="InterPro" id="IPR024524">
    <property type="entry name" value="DUF3800"/>
</dbReference>
<dbReference type="STRING" id="1618356.UU93_C0011G0017"/>
<sequence>MQSYKLLSLDESGKASFNHPSKLFILSGVVIPEKLKTKVDSQMRKIKKKFFGNEEVVLHGRDMARAGSQFVALSDAKVAGLFWSEFVSIVNNPEISLYFVVTDKTKAKSANWQFKTILERSYLRILSEFARNLKTTDHCGRIINESDSEQDPYLIYAHNRLQSNDTGDGGVSGKEYQKMVTSLSLVNKTNHDVDLQIADTVAFVGRLRYEKELLGKTHTMTVAEKMKYRLIDRKVNNAANPGMFEVLI</sequence>
<protein>
    <recommendedName>
        <fullName evidence="3">DUF3800 domain-containing protein</fullName>
    </recommendedName>
</protein>
<reference evidence="1 2" key="1">
    <citation type="journal article" date="2015" name="Nature">
        <title>rRNA introns, odd ribosomes, and small enigmatic genomes across a large radiation of phyla.</title>
        <authorList>
            <person name="Brown C.T."/>
            <person name="Hug L.A."/>
            <person name="Thomas B.C."/>
            <person name="Sharon I."/>
            <person name="Castelle C.J."/>
            <person name="Singh A."/>
            <person name="Wilkins M.J."/>
            <person name="Williams K.H."/>
            <person name="Banfield J.F."/>
        </authorList>
    </citation>
    <scope>NUCLEOTIDE SEQUENCE [LARGE SCALE GENOMIC DNA]</scope>
</reference>
<proteinExistence type="predicted"/>
<dbReference type="Proteomes" id="UP000034160">
    <property type="component" value="Unassembled WGS sequence"/>
</dbReference>
<name>A0A0G1AD64_9BACT</name>
<organism evidence="1 2">
    <name type="scientific">Candidatus Amesbacteria bacterium GW2011_GWA2_42_12</name>
    <dbReference type="NCBI Taxonomy" id="1618356"/>
    <lineage>
        <taxon>Bacteria</taxon>
        <taxon>Candidatus Amesiibacteriota</taxon>
    </lineage>
</organism>
<comment type="caution">
    <text evidence="1">The sequence shown here is derived from an EMBL/GenBank/DDBJ whole genome shotgun (WGS) entry which is preliminary data.</text>
</comment>
<accession>A0A0G1AD64</accession>
<evidence type="ECO:0008006" key="3">
    <source>
        <dbReference type="Google" id="ProtNLM"/>
    </source>
</evidence>
<evidence type="ECO:0000313" key="2">
    <source>
        <dbReference type="Proteomes" id="UP000034160"/>
    </source>
</evidence>
<dbReference type="EMBL" id="LCCN01000011">
    <property type="protein sequence ID" value="KKS32056.1"/>
    <property type="molecule type" value="Genomic_DNA"/>
</dbReference>